<comment type="subcellular location">
    <subcellularLocation>
        <location evidence="1">Membrane</location>
    </subcellularLocation>
</comment>
<dbReference type="OrthoDB" id="21458at2759"/>
<dbReference type="InParanoid" id="A0A6J2XUG4"/>
<dbReference type="AlphaFoldDB" id="A0A6J2XUG4"/>
<evidence type="ECO:0000256" key="1">
    <source>
        <dbReference type="ARBA" id="ARBA00004370"/>
    </source>
</evidence>
<comment type="similarity">
    <text evidence="2">Belongs to the ODR-4 family.</text>
</comment>
<keyword evidence="5 6" id="KW-0472">Membrane</keyword>
<evidence type="ECO:0000256" key="6">
    <source>
        <dbReference type="SAM" id="Phobius"/>
    </source>
</evidence>
<evidence type="ECO:0000256" key="4">
    <source>
        <dbReference type="ARBA" id="ARBA00022989"/>
    </source>
</evidence>
<feature type="transmembrane region" description="Helical" evidence="6">
    <location>
        <begin position="428"/>
        <end position="449"/>
    </location>
</feature>
<dbReference type="PANTHER" id="PTHR33966:SF1">
    <property type="entry name" value="PROTEIN ODR-4 HOMOLOG"/>
    <property type="match status" value="1"/>
</dbReference>
<organism evidence="7 8">
    <name type="scientific">Sitophilus oryzae</name>
    <name type="common">Rice weevil</name>
    <name type="synonym">Curculio oryzae</name>
    <dbReference type="NCBI Taxonomy" id="7048"/>
    <lineage>
        <taxon>Eukaryota</taxon>
        <taxon>Metazoa</taxon>
        <taxon>Ecdysozoa</taxon>
        <taxon>Arthropoda</taxon>
        <taxon>Hexapoda</taxon>
        <taxon>Insecta</taxon>
        <taxon>Pterygota</taxon>
        <taxon>Neoptera</taxon>
        <taxon>Endopterygota</taxon>
        <taxon>Coleoptera</taxon>
        <taxon>Polyphaga</taxon>
        <taxon>Cucujiformia</taxon>
        <taxon>Curculionidae</taxon>
        <taxon>Dryophthorinae</taxon>
        <taxon>Sitophilus</taxon>
    </lineage>
</organism>
<dbReference type="GO" id="GO:0016020">
    <property type="term" value="C:membrane"/>
    <property type="evidence" value="ECO:0007669"/>
    <property type="project" value="UniProtKB-SubCell"/>
</dbReference>
<dbReference type="KEGG" id="soy:115881700"/>
<keyword evidence="3 6" id="KW-0812">Transmembrane</keyword>
<dbReference type="Proteomes" id="UP000504635">
    <property type="component" value="Unplaced"/>
</dbReference>
<reference evidence="8" key="1">
    <citation type="submission" date="2025-08" db="UniProtKB">
        <authorList>
            <consortium name="RefSeq"/>
        </authorList>
    </citation>
    <scope>IDENTIFICATION</scope>
    <source>
        <tissue evidence="8">Gonads</tissue>
    </source>
</reference>
<dbReference type="InterPro" id="IPR029454">
    <property type="entry name" value="ODR-4-like"/>
</dbReference>
<keyword evidence="4 6" id="KW-1133">Transmembrane helix</keyword>
<name>A0A6J2XUG4_SITOR</name>
<protein>
    <submittedName>
        <fullName evidence="8">Protein odr-4 homolog</fullName>
    </submittedName>
</protein>
<dbReference type="GO" id="GO:0008104">
    <property type="term" value="P:intracellular protein localization"/>
    <property type="evidence" value="ECO:0007669"/>
    <property type="project" value="TreeGrafter"/>
</dbReference>
<evidence type="ECO:0000313" key="8">
    <source>
        <dbReference type="RefSeq" id="XP_030755163.1"/>
    </source>
</evidence>
<evidence type="ECO:0000256" key="3">
    <source>
        <dbReference type="ARBA" id="ARBA00022692"/>
    </source>
</evidence>
<gene>
    <name evidence="8" type="primary">LOC115881700</name>
</gene>
<keyword evidence="7" id="KW-1185">Reference proteome</keyword>
<sequence length="455" mass="51776">MTRQAEGEEYWLKYLSDIPTNYKCAVGLILGQVVSQKYHVFHFAKTPPFQTDEDKAAGKPLVTMKNILEINDSFVADHALQATRMLPGGMHVLGVFVVSDEEILNPFNSKLRTLLTTVNKTLGNQNYLFGNCGSEKLIFHYSGKTKRYLAKSYNVASSSITPVDFKFLPKINNWLNFEFKYVIDYLYFISGNNYEGPLNRHIKIILDNINKKLQKYFFLFNDEFKESDERIESINKKKKIPRGSSKRNIDNNAEEKPVQVSIYEDTYSMEIPDKIETEKVMGQIRIIGEVASKLWLNPKTTISEVEQAIKEDIMRSLSGRVDMHWDSLTDEELGENINTVHEPPRRMLITLPDSNISISDYLFPGEGAEDVKTSLEELLDIKAGNELEVLDLEGQADISQYYQETSSPEAECDTLIPQVSTNISSHKYLIGVGTGFLILVISIILHIFLKGDNVK</sequence>
<accession>A0A6J2XUG4</accession>
<dbReference type="Pfam" id="PF14778">
    <property type="entry name" value="ODR4-like"/>
    <property type="match status" value="1"/>
</dbReference>
<dbReference type="GO" id="GO:0012505">
    <property type="term" value="C:endomembrane system"/>
    <property type="evidence" value="ECO:0007669"/>
    <property type="project" value="TreeGrafter"/>
</dbReference>
<dbReference type="FunCoup" id="A0A6J2XUG4">
    <property type="interactions" value="1270"/>
</dbReference>
<proteinExistence type="inferred from homology"/>
<evidence type="ECO:0000256" key="2">
    <source>
        <dbReference type="ARBA" id="ARBA00010131"/>
    </source>
</evidence>
<evidence type="ECO:0000313" key="7">
    <source>
        <dbReference type="Proteomes" id="UP000504635"/>
    </source>
</evidence>
<evidence type="ECO:0000256" key="5">
    <source>
        <dbReference type="ARBA" id="ARBA00023136"/>
    </source>
</evidence>
<dbReference type="GeneID" id="115881700"/>
<dbReference type="RefSeq" id="XP_030755163.1">
    <property type="nucleotide sequence ID" value="XM_030899303.1"/>
</dbReference>
<dbReference type="PANTHER" id="PTHR33966">
    <property type="entry name" value="PROTEIN ODR-4 HOMOLOG"/>
    <property type="match status" value="1"/>
</dbReference>